<evidence type="ECO:0000313" key="3">
    <source>
        <dbReference type="Proteomes" id="UP001176941"/>
    </source>
</evidence>
<keyword evidence="3" id="KW-1185">Reference proteome</keyword>
<proteinExistence type="predicted"/>
<name>A0ABN8XXP0_RANTA</name>
<sequence>MLGAGAEETLCCGRASSSAVSSFTLAAAVPPWLLFLRVSGTDFLPPLARLLCCRLPASLSATFLPPFSSLPAARPAPSPLLLPRAPRPLRAPRPPPASPPPARRRLRGCPAPRERLAPGAGAPARRRTLPAAARALEPGKGQVQGTRAGAEVGELAEGPRPSGAA</sequence>
<organism evidence="2 3">
    <name type="scientific">Rangifer tarandus platyrhynchus</name>
    <name type="common">Svalbard reindeer</name>
    <dbReference type="NCBI Taxonomy" id="3082113"/>
    <lineage>
        <taxon>Eukaryota</taxon>
        <taxon>Metazoa</taxon>
        <taxon>Chordata</taxon>
        <taxon>Craniata</taxon>
        <taxon>Vertebrata</taxon>
        <taxon>Euteleostomi</taxon>
        <taxon>Mammalia</taxon>
        <taxon>Eutheria</taxon>
        <taxon>Laurasiatheria</taxon>
        <taxon>Artiodactyla</taxon>
        <taxon>Ruminantia</taxon>
        <taxon>Pecora</taxon>
        <taxon>Cervidae</taxon>
        <taxon>Odocoileinae</taxon>
        <taxon>Rangifer</taxon>
    </lineage>
</organism>
<dbReference type="Proteomes" id="UP001176941">
    <property type="component" value="Chromosome 11"/>
</dbReference>
<protein>
    <submittedName>
        <fullName evidence="2">Uncharacterized protein</fullName>
    </submittedName>
</protein>
<reference evidence="2" key="1">
    <citation type="submission" date="2023-04" db="EMBL/GenBank/DDBJ databases">
        <authorList>
            <consortium name="ELIXIR-Norway"/>
        </authorList>
    </citation>
    <scope>NUCLEOTIDE SEQUENCE [LARGE SCALE GENOMIC DNA]</scope>
</reference>
<dbReference type="EMBL" id="OX459947">
    <property type="protein sequence ID" value="CAI9153868.1"/>
    <property type="molecule type" value="Genomic_DNA"/>
</dbReference>
<evidence type="ECO:0000313" key="2">
    <source>
        <dbReference type="EMBL" id="CAI9153868.1"/>
    </source>
</evidence>
<feature type="compositionally biased region" description="Low complexity" evidence="1">
    <location>
        <begin position="117"/>
        <end position="138"/>
    </location>
</feature>
<accession>A0ABN8XXP0</accession>
<feature type="compositionally biased region" description="Pro residues" evidence="1">
    <location>
        <begin position="74"/>
        <end position="101"/>
    </location>
</feature>
<gene>
    <name evidence="2" type="ORF">MRATA1EN1_LOCUS2830</name>
</gene>
<evidence type="ECO:0000256" key="1">
    <source>
        <dbReference type="SAM" id="MobiDB-lite"/>
    </source>
</evidence>
<feature type="region of interest" description="Disordered" evidence="1">
    <location>
        <begin position="68"/>
        <end position="165"/>
    </location>
</feature>